<dbReference type="Proteomes" id="UP000094622">
    <property type="component" value="Unassembled WGS sequence"/>
</dbReference>
<keyword evidence="3" id="KW-1185">Reference proteome</keyword>
<sequence length="99" mass="9758">MIGAMRTSLAGMTAASSRFEASAGRVAAAGVSGPMPAGTDAPTAPGALQPAPSGGVAMPEVSFAAEAVEQMTAKAAYQASVATFRAANEMTRDVLDLLA</sequence>
<feature type="region of interest" description="Disordered" evidence="1">
    <location>
        <begin position="29"/>
        <end position="55"/>
    </location>
</feature>
<organism evidence="2 3">
    <name type="scientific">Methylobrevis pamukkalensis</name>
    <dbReference type="NCBI Taxonomy" id="1439726"/>
    <lineage>
        <taxon>Bacteria</taxon>
        <taxon>Pseudomonadati</taxon>
        <taxon>Pseudomonadota</taxon>
        <taxon>Alphaproteobacteria</taxon>
        <taxon>Hyphomicrobiales</taxon>
        <taxon>Pleomorphomonadaceae</taxon>
        <taxon>Methylobrevis</taxon>
    </lineage>
</organism>
<name>A0A1E3H5U6_9HYPH</name>
<proteinExistence type="predicted"/>
<reference evidence="2 3" key="1">
    <citation type="submission" date="2016-07" db="EMBL/GenBank/DDBJ databases">
        <title>Draft Genome Sequence of Methylobrevis pamukkalensis PK2.</title>
        <authorList>
            <person name="Vasilenko O.V."/>
            <person name="Doronina N.V."/>
            <person name="Shmareva M.N."/>
            <person name="Tarlachkov S.V."/>
            <person name="Mustakhimov I."/>
            <person name="Trotsenko Y.A."/>
        </authorList>
    </citation>
    <scope>NUCLEOTIDE SEQUENCE [LARGE SCALE GENOMIC DNA]</scope>
    <source>
        <strain evidence="2 3">PK2</strain>
    </source>
</reference>
<evidence type="ECO:0000313" key="2">
    <source>
        <dbReference type="EMBL" id="ODN71708.1"/>
    </source>
</evidence>
<protein>
    <submittedName>
        <fullName evidence="2">Flagellar basal body rod protein FlgC</fullName>
    </submittedName>
</protein>
<evidence type="ECO:0000313" key="3">
    <source>
        <dbReference type="Proteomes" id="UP000094622"/>
    </source>
</evidence>
<accession>A0A1E3H5U6</accession>
<comment type="caution">
    <text evidence="2">The sequence shown here is derived from an EMBL/GenBank/DDBJ whole genome shotgun (WGS) entry which is preliminary data.</text>
</comment>
<keyword evidence="2" id="KW-0966">Cell projection</keyword>
<dbReference type="AlphaFoldDB" id="A0A1E3H5U6"/>
<evidence type="ECO:0000256" key="1">
    <source>
        <dbReference type="SAM" id="MobiDB-lite"/>
    </source>
</evidence>
<keyword evidence="2" id="KW-0282">Flagellum</keyword>
<keyword evidence="2" id="KW-0969">Cilium</keyword>
<dbReference type="EMBL" id="MCRJ01000015">
    <property type="protein sequence ID" value="ODN71708.1"/>
    <property type="molecule type" value="Genomic_DNA"/>
</dbReference>
<feature type="compositionally biased region" description="Low complexity" evidence="1">
    <location>
        <begin position="29"/>
        <end position="47"/>
    </location>
</feature>
<gene>
    <name evidence="2" type="ORF">A6302_00952</name>
</gene>